<feature type="compositionally biased region" description="Polar residues" evidence="1">
    <location>
        <begin position="710"/>
        <end position="725"/>
    </location>
</feature>
<keyword evidence="4" id="KW-1185">Reference proteome</keyword>
<dbReference type="AlphaFoldDB" id="A0A5E4PRE2"/>
<feature type="region of interest" description="Disordered" evidence="1">
    <location>
        <begin position="451"/>
        <end position="475"/>
    </location>
</feature>
<feature type="compositionally biased region" description="Basic and acidic residues" evidence="1">
    <location>
        <begin position="918"/>
        <end position="928"/>
    </location>
</feature>
<reference evidence="3 4" key="1">
    <citation type="submission" date="2017-07" db="EMBL/GenBank/DDBJ databases">
        <authorList>
            <person name="Talla V."/>
            <person name="Backstrom N."/>
        </authorList>
    </citation>
    <scope>NUCLEOTIDE SEQUENCE [LARGE SCALE GENOMIC DNA]</scope>
</reference>
<feature type="compositionally biased region" description="Polar residues" evidence="1">
    <location>
        <begin position="330"/>
        <end position="339"/>
    </location>
</feature>
<evidence type="ECO:0000313" key="4">
    <source>
        <dbReference type="Proteomes" id="UP000324832"/>
    </source>
</evidence>
<proteinExistence type="predicted"/>
<feature type="domain" description="BEN" evidence="2">
    <location>
        <begin position="1059"/>
        <end position="1167"/>
    </location>
</feature>
<feature type="compositionally biased region" description="Polar residues" evidence="1">
    <location>
        <begin position="280"/>
        <end position="293"/>
    </location>
</feature>
<dbReference type="PROSITE" id="PS51457">
    <property type="entry name" value="BEN"/>
    <property type="match status" value="1"/>
</dbReference>
<dbReference type="Proteomes" id="UP000324832">
    <property type="component" value="Unassembled WGS sequence"/>
</dbReference>
<protein>
    <recommendedName>
        <fullName evidence="2">BEN domain-containing protein</fullName>
    </recommendedName>
</protein>
<gene>
    <name evidence="3" type="ORF">LSINAPIS_LOCUS1194</name>
</gene>
<feature type="region of interest" description="Disordered" evidence="1">
    <location>
        <begin position="323"/>
        <end position="361"/>
    </location>
</feature>
<accession>A0A5E4PRE2</accession>
<feature type="compositionally biased region" description="Polar residues" evidence="1">
    <location>
        <begin position="1011"/>
        <end position="1021"/>
    </location>
</feature>
<evidence type="ECO:0000259" key="2">
    <source>
        <dbReference type="PROSITE" id="PS51457"/>
    </source>
</evidence>
<feature type="compositionally biased region" description="Polar residues" evidence="1">
    <location>
        <begin position="881"/>
        <end position="891"/>
    </location>
</feature>
<organism evidence="3 4">
    <name type="scientific">Leptidea sinapis</name>
    <dbReference type="NCBI Taxonomy" id="189913"/>
    <lineage>
        <taxon>Eukaryota</taxon>
        <taxon>Metazoa</taxon>
        <taxon>Ecdysozoa</taxon>
        <taxon>Arthropoda</taxon>
        <taxon>Hexapoda</taxon>
        <taxon>Insecta</taxon>
        <taxon>Pterygota</taxon>
        <taxon>Neoptera</taxon>
        <taxon>Endopterygota</taxon>
        <taxon>Lepidoptera</taxon>
        <taxon>Glossata</taxon>
        <taxon>Ditrysia</taxon>
        <taxon>Papilionoidea</taxon>
        <taxon>Pieridae</taxon>
        <taxon>Dismorphiinae</taxon>
        <taxon>Leptidea</taxon>
    </lineage>
</organism>
<name>A0A5E4PRE2_9NEOP</name>
<evidence type="ECO:0000313" key="3">
    <source>
        <dbReference type="EMBL" id="VVC87651.1"/>
    </source>
</evidence>
<feature type="compositionally biased region" description="Polar residues" evidence="1">
    <location>
        <begin position="119"/>
        <end position="133"/>
    </location>
</feature>
<feature type="region of interest" description="Disordered" evidence="1">
    <location>
        <begin position="990"/>
        <end position="1021"/>
    </location>
</feature>
<dbReference type="GO" id="GO:0003677">
    <property type="term" value="F:DNA binding"/>
    <property type="evidence" value="ECO:0007669"/>
    <property type="project" value="InterPro"/>
</dbReference>
<feature type="region of interest" description="Disordered" evidence="1">
    <location>
        <begin position="683"/>
        <end position="747"/>
    </location>
</feature>
<feature type="region of interest" description="Disordered" evidence="1">
    <location>
        <begin position="244"/>
        <end position="302"/>
    </location>
</feature>
<feature type="compositionally biased region" description="Basic and acidic residues" evidence="1">
    <location>
        <begin position="689"/>
        <end position="709"/>
    </location>
</feature>
<feature type="region of interest" description="Disordered" evidence="1">
    <location>
        <begin position="879"/>
        <end position="928"/>
    </location>
</feature>
<dbReference type="InterPro" id="IPR018379">
    <property type="entry name" value="BEN_domain"/>
</dbReference>
<sequence length="1167" mass="132377">MRMTGRNKRRSFYVVQFIELPFENIDDYVCVPYTWVVLQKSTNRKVHVTYPKNEDPSETRERVKRKERPNDSWRFYVAFLKHESDFFADANIWIARYEFGLKEEESKEKVTKPEPQPNRKLQSANQSCSTVKHYNNPRKPLPRISLRRPLSQEPAQNLNSKCLKLNENPKPVVITDHTTAASGTSIQERSIIIISNQVIQKGQAKTNYASNGEMNTEQCTQPKVIEENQSVLLAQTTSAELPVGHELSTQPPTEQQLSLQSPTGREPSPQPPIDRHPSPKSITGQNSSSTFSGEQHHSSDYQQPVSISTVMDESIGDVDILRSEPVTDGRPSNKNSPSTFKPAPQPDPMNEGPTPLVRHEHSLPEPHSRFVTAGQSKEPNDCSKTHLHWYLTAPKILPRSPSTSNQLYQQYRHPQLPIFSVNNALNSKIQPLRFGGSNFIEVANNHSFLRSQDIDGMPSTSRQQSPAMKKLKNPVDKKTRLEGITQNIATLQYPPNSMRQLSLPACSTVVQSEQYAQHQQAQIDGSFNNEDRRGIRENFIRQRDPGPQGMMPAAQNLSMLAQQYNPLPGKSHEQQYLPTREDYLQFTRLQDMLRRPTMTSTLDQKIYHQNAMMNGGFIIQTQPNPINQPIQFPPHNGNQYVPINSAYSQEVKSHELMTRYTDGAHVIYKPFTASEVNNQFPTYHLSSRSHQDPEDRQKIQDQRNYRDPRTTNTQNSLQLKSTRSSLIPKPIKATKRSRSLSTSNTPSQALLDAKRSCLIEELDMQERVNNSSMKFNYSNLAAISETQTVKIASSTENTEVQTMPTFNQIQAHHFTMVQNEHNCQRPGIKKNMIDRSTETDSMMGVSHRVEAIAGSSLRENASKAVESMCQTDEWLEKEQDSLYQETSSDSEGATDKEMESENEVVPEANQATLTDEQNPTHEEQHEQSRIIAEQDMLDGIGTLMTQMGANVSFIRDMFDGLRNSLLVCAQTYETLLENVDKFNSIELLQNSASPPNSATSQGTEGRPAADNDNTTSVGNAATSIRERRFTLPASYDPNDTKWTLKYREKKRGLIELMPLSGVYVERKELKRCIRESNKDCRTLVRLLLTEVFRGDALGVCSWTGGKAKAFNSVEIERRPGLNEDARMALLTFVEEHAKKNDWRKANLEGIMSLTFGAHKEEIFKKKD</sequence>
<feature type="region of interest" description="Disordered" evidence="1">
    <location>
        <begin position="108"/>
        <end position="144"/>
    </location>
</feature>
<dbReference type="Pfam" id="PF10523">
    <property type="entry name" value="BEN"/>
    <property type="match status" value="1"/>
</dbReference>
<evidence type="ECO:0000256" key="1">
    <source>
        <dbReference type="SAM" id="MobiDB-lite"/>
    </source>
</evidence>
<feature type="compositionally biased region" description="Polar residues" evidence="1">
    <location>
        <begin position="247"/>
        <end position="263"/>
    </location>
</feature>
<dbReference type="EMBL" id="FZQP02000149">
    <property type="protein sequence ID" value="VVC87651.1"/>
    <property type="molecule type" value="Genomic_DNA"/>
</dbReference>
<feature type="compositionally biased region" description="Polar residues" evidence="1">
    <location>
        <begin position="990"/>
        <end position="1003"/>
    </location>
</feature>